<feature type="non-terminal residue" evidence="1">
    <location>
        <position position="1"/>
    </location>
</feature>
<name>T1Z0G0_9MYRT</name>
<proteinExistence type="predicted"/>
<accession>T1Z0G0</accession>
<sequence length="78" mass="8447">IPCKGKNNPTRLSVVRATAQGGEHKDNSVDVQVHQGTNSQGSAVEGRPRRSAMDIAMSPFGLLDPLSPMRTMRQMLDT</sequence>
<reference evidence="1" key="1">
    <citation type="submission" date="2013-07" db="EMBL/GenBank/DDBJ databases">
        <title>Recent population admixture at the southern South China Sea revealed by both Illumina and Sanger sequencing.</title>
        <authorList>
            <person name="Li J."/>
            <person name="Yang Y."/>
            <person name="Fang L."/>
            <person name="Guo M."/>
            <person name="Zhou R."/>
            <person name="Shi S."/>
        </authorList>
    </citation>
    <scope>NUCLEOTIDE SEQUENCE</scope>
    <source>
        <strain evidence="1">Lr483_ref</strain>
    </source>
</reference>
<feature type="non-terminal residue" evidence="1">
    <location>
        <position position="78"/>
    </location>
</feature>
<dbReference type="AlphaFoldDB" id="T1Z0G0"/>
<dbReference type="EMBL" id="KF477469">
    <property type="protein sequence ID" value="AGU71368.1"/>
    <property type="molecule type" value="Genomic_DNA"/>
</dbReference>
<evidence type="ECO:0000313" key="1">
    <source>
        <dbReference type="EMBL" id="AGU71368.1"/>
    </source>
</evidence>
<keyword evidence="1" id="KW-0346">Stress response</keyword>
<protein>
    <submittedName>
        <fullName evidence="1">Heat shock protein</fullName>
    </submittedName>
</protein>
<organism evidence="1">
    <name type="scientific">Lumnitzera racemosa</name>
    <dbReference type="NCBI Taxonomy" id="99438"/>
    <lineage>
        <taxon>Eukaryota</taxon>
        <taxon>Viridiplantae</taxon>
        <taxon>Streptophyta</taxon>
        <taxon>Embryophyta</taxon>
        <taxon>Tracheophyta</taxon>
        <taxon>Spermatophyta</taxon>
        <taxon>Magnoliopsida</taxon>
        <taxon>eudicotyledons</taxon>
        <taxon>Gunneridae</taxon>
        <taxon>Pentapetalae</taxon>
        <taxon>rosids</taxon>
        <taxon>malvids</taxon>
        <taxon>Myrtales</taxon>
        <taxon>Combretaceae</taxon>
        <taxon>Lumnitzera</taxon>
    </lineage>
</organism>